<accession>A0A3B0W4S5</accession>
<dbReference type="SUPFAM" id="SSF55120">
    <property type="entry name" value="Pseudouridine synthase"/>
    <property type="match status" value="1"/>
</dbReference>
<dbReference type="EMBL" id="UOFB01000031">
    <property type="protein sequence ID" value="VAW44289.1"/>
    <property type="molecule type" value="Genomic_DNA"/>
</dbReference>
<evidence type="ECO:0000259" key="6">
    <source>
        <dbReference type="Pfam" id="PF16198"/>
    </source>
</evidence>
<dbReference type="GO" id="GO:0003723">
    <property type="term" value="F:RNA binding"/>
    <property type="evidence" value="ECO:0007669"/>
    <property type="project" value="InterPro"/>
</dbReference>
<keyword evidence="3 7" id="KW-0413">Isomerase</keyword>
<dbReference type="GO" id="GO:0006400">
    <property type="term" value="P:tRNA modification"/>
    <property type="evidence" value="ECO:0007669"/>
    <property type="project" value="TreeGrafter"/>
</dbReference>
<evidence type="ECO:0000259" key="5">
    <source>
        <dbReference type="Pfam" id="PF09157"/>
    </source>
</evidence>
<dbReference type="InterPro" id="IPR020103">
    <property type="entry name" value="PsdUridine_synth_cat_dom_sf"/>
</dbReference>
<dbReference type="GO" id="GO:0160148">
    <property type="term" value="F:tRNA pseudouridine(55) synthase activity"/>
    <property type="evidence" value="ECO:0007669"/>
    <property type="project" value="UniProtKB-EC"/>
</dbReference>
<dbReference type="CDD" id="cd02573">
    <property type="entry name" value="PseudoU_synth_EcTruB"/>
    <property type="match status" value="1"/>
</dbReference>
<dbReference type="InterPro" id="IPR002501">
    <property type="entry name" value="PsdUridine_synth_N"/>
</dbReference>
<dbReference type="Pfam" id="PF09157">
    <property type="entry name" value="TruB-C_2"/>
    <property type="match status" value="1"/>
</dbReference>
<gene>
    <name evidence="7" type="ORF">MNBD_GAMMA04-87</name>
</gene>
<dbReference type="AlphaFoldDB" id="A0A3B0W4S5"/>
<keyword evidence="2" id="KW-0819">tRNA processing</keyword>
<dbReference type="PANTHER" id="PTHR13767:SF2">
    <property type="entry name" value="PSEUDOURIDYLATE SYNTHASE TRUB1"/>
    <property type="match status" value="1"/>
</dbReference>
<dbReference type="PANTHER" id="PTHR13767">
    <property type="entry name" value="TRNA-PSEUDOURIDINE SYNTHASE"/>
    <property type="match status" value="1"/>
</dbReference>
<evidence type="ECO:0000313" key="7">
    <source>
        <dbReference type="EMBL" id="VAW44289.1"/>
    </source>
</evidence>
<evidence type="ECO:0000259" key="4">
    <source>
        <dbReference type="Pfam" id="PF01509"/>
    </source>
</evidence>
<sequence>MAQFKRPPKKHINGIILLNKPVGPSSNGVLQQVMRLFNAKKGGHTGALDPFATGLLPICLGEATKVSGLLLDSDKRYTATLKLGVQTDTGDKEGHVIHNMEVPSLTKESTQNALLGFMGAIKQVPPMYSALKHQGKPLYYYARQGIEIERSARSIVIKQLNLLSFTGDTIVFDVQCSKGTYVRTLGEDIAIALGTVGHLTALHRTQAGELSGDDMLTIEEIESQKMDCIHPIDIALTNLQRFDLSKEEVDLIQHGQMLPYPKPNAEFVRLYDEGVCFAVGEWSEKKQMIKPRRVFNLHLAESEEKAEAVVKQVWETAP</sequence>
<dbReference type="Gene3D" id="3.30.2350.10">
    <property type="entry name" value="Pseudouridine synthase"/>
    <property type="match status" value="1"/>
</dbReference>
<feature type="domain" description="tRNA pseudouridine synthase II TruB subfamily 1 C-terminal" evidence="5">
    <location>
        <begin position="244"/>
        <end position="295"/>
    </location>
</feature>
<dbReference type="Pfam" id="PF01509">
    <property type="entry name" value="TruB_N"/>
    <property type="match status" value="1"/>
</dbReference>
<dbReference type="InterPro" id="IPR014780">
    <property type="entry name" value="tRNA_psdUridine_synth_TruB"/>
</dbReference>
<dbReference type="HAMAP" id="MF_01080">
    <property type="entry name" value="TruB_bact"/>
    <property type="match status" value="1"/>
</dbReference>
<evidence type="ECO:0000256" key="2">
    <source>
        <dbReference type="ARBA" id="ARBA00022694"/>
    </source>
</evidence>
<feature type="domain" description="Pseudouridine synthase II N-terminal" evidence="4">
    <location>
        <begin position="35"/>
        <end position="182"/>
    </location>
</feature>
<dbReference type="NCBIfam" id="TIGR00431">
    <property type="entry name" value="TruB"/>
    <property type="match status" value="1"/>
</dbReference>
<organism evidence="7">
    <name type="scientific">hydrothermal vent metagenome</name>
    <dbReference type="NCBI Taxonomy" id="652676"/>
    <lineage>
        <taxon>unclassified sequences</taxon>
        <taxon>metagenomes</taxon>
        <taxon>ecological metagenomes</taxon>
    </lineage>
</organism>
<dbReference type="InterPro" id="IPR032819">
    <property type="entry name" value="TruB_C"/>
</dbReference>
<dbReference type="EC" id="5.4.99.25" evidence="1"/>
<name>A0A3B0W4S5_9ZZZZ</name>
<reference evidence="7" key="1">
    <citation type="submission" date="2018-06" db="EMBL/GenBank/DDBJ databases">
        <authorList>
            <person name="Zhirakovskaya E."/>
        </authorList>
    </citation>
    <scope>NUCLEOTIDE SEQUENCE</scope>
</reference>
<proteinExistence type="inferred from homology"/>
<evidence type="ECO:0000256" key="1">
    <source>
        <dbReference type="ARBA" id="ARBA00012787"/>
    </source>
</evidence>
<protein>
    <recommendedName>
        <fullName evidence="1">tRNA pseudouridine(55) synthase</fullName>
        <ecNumber evidence="1">5.4.99.25</ecNumber>
    </recommendedName>
</protein>
<feature type="domain" description="tRNA pseudouridylate synthase B C-terminal" evidence="6">
    <location>
        <begin position="183"/>
        <end position="224"/>
    </location>
</feature>
<dbReference type="InterPro" id="IPR015240">
    <property type="entry name" value="tRNA_sdUridine_synth_fam1_C"/>
</dbReference>
<dbReference type="Pfam" id="PF16198">
    <property type="entry name" value="TruB_C_2"/>
    <property type="match status" value="1"/>
</dbReference>
<evidence type="ECO:0000256" key="3">
    <source>
        <dbReference type="ARBA" id="ARBA00023235"/>
    </source>
</evidence>
<dbReference type="GO" id="GO:1990481">
    <property type="term" value="P:mRNA pseudouridine synthesis"/>
    <property type="evidence" value="ECO:0007669"/>
    <property type="project" value="TreeGrafter"/>
</dbReference>